<proteinExistence type="predicted"/>
<gene>
    <name evidence="1" type="ORF">Ate02nite_79040</name>
</gene>
<dbReference type="EMBL" id="BOMY01000050">
    <property type="protein sequence ID" value="GIF25174.1"/>
    <property type="molecule type" value="Genomic_DNA"/>
</dbReference>
<accession>A0A919TXB7</accession>
<keyword evidence="2" id="KW-1185">Reference proteome</keyword>
<dbReference type="Proteomes" id="UP000623608">
    <property type="component" value="Unassembled WGS sequence"/>
</dbReference>
<reference evidence="1" key="1">
    <citation type="submission" date="2021-01" db="EMBL/GenBank/DDBJ databases">
        <title>Whole genome shotgun sequence of Actinoplanes tereljensis NBRC 105297.</title>
        <authorList>
            <person name="Komaki H."/>
            <person name="Tamura T."/>
        </authorList>
    </citation>
    <scope>NUCLEOTIDE SEQUENCE</scope>
    <source>
        <strain evidence="1">NBRC 105297</strain>
    </source>
</reference>
<evidence type="ECO:0000313" key="1">
    <source>
        <dbReference type="EMBL" id="GIF25174.1"/>
    </source>
</evidence>
<name>A0A919TXB7_9ACTN</name>
<evidence type="ECO:0000313" key="2">
    <source>
        <dbReference type="Proteomes" id="UP000623608"/>
    </source>
</evidence>
<dbReference type="AlphaFoldDB" id="A0A919TXB7"/>
<sequence>MGIDIFRTSRLDAPAREPRAEAADAVSATDPSLKDVTLSDTPWSVYVRYHAHNHVSTQGQMHVHLHNV</sequence>
<organism evidence="1 2">
    <name type="scientific">Paractinoplanes tereljensis</name>
    <dbReference type="NCBI Taxonomy" id="571912"/>
    <lineage>
        <taxon>Bacteria</taxon>
        <taxon>Bacillati</taxon>
        <taxon>Actinomycetota</taxon>
        <taxon>Actinomycetes</taxon>
        <taxon>Micromonosporales</taxon>
        <taxon>Micromonosporaceae</taxon>
        <taxon>Paractinoplanes</taxon>
    </lineage>
</organism>
<protein>
    <submittedName>
        <fullName evidence="1">Uncharacterized protein</fullName>
    </submittedName>
</protein>
<comment type="caution">
    <text evidence="1">The sequence shown here is derived from an EMBL/GenBank/DDBJ whole genome shotgun (WGS) entry which is preliminary data.</text>
</comment>